<feature type="transmembrane region" description="Helical" evidence="8">
    <location>
        <begin position="423"/>
        <end position="444"/>
    </location>
</feature>
<dbReference type="Pfam" id="PF00328">
    <property type="entry name" value="His_Phos_2"/>
    <property type="match status" value="2"/>
</dbReference>
<keyword evidence="7" id="KW-0325">Glycoprotein</keyword>
<dbReference type="PROSITE" id="PS00616">
    <property type="entry name" value="HIS_ACID_PHOSPHAT_1"/>
    <property type="match status" value="1"/>
</dbReference>
<keyword evidence="11" id="KW-1185">Reference proteome</keyword>
<feature type="chain" id="PRO_5043132447" description="acid phosphatase" evidence="9">
    <location>
        <begin position="19"/>
        <end position="450"/>
    </location>
</feature>
<organism evidence="12">
    <name type="scientific">Taenia asiatica</name>
    <name type="common">Asian tapeworm</name>
    <dbReference type="NCBI Taxonomy" id="60517"/>
    <lineage>
        <taxon>Eukaryota</taxon>
        <taxon>Metazoa</taxon>
        <taxon>Spiralia</taxon>
        <taxon>Lophotrochozoa</taxon>
        <taxon>Platyhelminthes</taxon>
        <taxon>Cestoda</taxon>
        <taxon>Eucestoda</taxon>
        <taxon>Cyclophyllidea</taxon>
        <taxon>Taeniidae</taxon>
        <taxon>Taenia</taxon>
    </lineage>
</organism>
<dbReference type="STRING" id="60517.A0A0R3VT82"/>
<evidence type="ECO:0000256" key="3">
    <source>
        <dbReference type="ARBA" id="ARBA00012646"/>
    </source>
</evidence>
<reference evidence="10 11" key="2">
    <citation type="submission" date="2018-11" db="EMBL/GenBank/DDBJ databases">
        <authorList>
            <consortium name="Pathogen Informatics"/>
        </authorList>
    </citation>
    <scope>NUCLEOTIDE SEQUENCE [LARGE SCALE GENOMIC DNA]</scope>
</reference>
<dbReference type="SUPFAM" id="SSF53254">
    <property type="entry name" value="Phosphoglycerate mutase-like"/>
    <property type="match status" value="1"/>
</dbReference>
<dbReference type="InterPro" id="IPR033379">
    <property type="entry name" value="Acid_Pase_AS"/>
</dbReference>
<keyword evidence="5" id="KW-0378">Hydrolase</keyword>
<dbReference type="Proteomes" id="UP000282613">
    <property type="component" value="Unassembled WGS sequence"/>
</dbReference>
<gene>
    <name evidence="10" type="ORF">TASK_LOCUS432</name>
</gene>
<accession>A0A0R3VT82</accession>
<keyword evidence="8" id="KW-1133">Transmembrane helix</keyword>
<dbReference type="InterPro" id="IPR050645">
    <property type="entry name" value="Histidine_acid_phosphatase"/>
</dbReference>
<feature type="signal peptide" evidence="9">
    <location>
        <begin position="1"/>
        <end position="18"/>
    </location>
</feature>
<dbReference type="WBParaSite" id="TASK_0000043101-mRNA-1">
    <property type="protein sequence ID" value="TASK_0000043101-mRNA-1"/>
    <property type="gene ID" value="TASK_0000043101"/>
</dbReference>
<evidence type="ECO:0000256" key="7">
    <source>
        <dbReference type="ARBA" id="ARBA00023180"/>
    </source>
</evidence>
<evidence type="ECO:0000256" key="1">
    <source>
        <dbReference type="ARBA" id="ARBA00000032"/>
    </source>
</evidence>
<evidence type="ECO:0000256" key="2">
    <source>
        <dbReference type="ARBA" id="ARBA00005375"/>
    </source>
</evidence>
<dbReference type="EC" id="3.1.3.2" evidence="3"/>
<dbReference type="AlphaFoldDB" id="A0A0R3VT82"/>
<comment type="catalytic activity">
    <reaction evidence="1">
        <text>a phosphate monoester + H2O = an alcohol + phosphate</text>
        <dbReference type="Rhea" id="RHEA:15017"/>
        <dbReference type="ChEBI" id="CHEBI:15377"/>
        <dbReference type="ChEBI" id="CHEBI:30879"/>
        <dbReference type="ChEBI" id="CHEBI:43474"/>
        <dbReference type="ChEBI" id="CHEBI:67140"/>
        <dbReference type="EC" id="3.1.3.2"/>
    </reaction>
</comment>
<keyword evidence="8" id="KW-0812">Transmembrane</keyword>
<dbReference type="PANTHER" id="PTHR11567:SF211">
    <property type="entry name" value="PROSTATIC ACID PHOSPHATASE"/>
    <property type="match status" value="1"/>
</dbReference>
<evidence type="ECO:0000256" key="8">
    <source>
        <dbReference type="SAM" id="Phobius"/>
    </source>
</evidence>
<sequence>MVLRWLFPFLFATCYTESREGNASLLSVFLLARHGERYPCHNLRHPAYPKEYVKMRCQLTETGAKQHLELGRFIRRRYSSFLTWGGFKRNDIHIRSTGTERTILSATYFGLGLNSNVGAEFPVLPAVFSSPKRYDYLLKMSYPCPAFNKLFEEALNSDLTREFAKDIRGLFEDLRNFVDFNFESDSLHKYLPELWNLCESIYAWDNLERATKGESLPFSSDVASACHRALSFRQQLRFSAPAQTFLRGGPLWRHVLLTLRRRTLLGGRSAPPLETEDIDALDIPIVSDSRLFAYFAHDSTITAFLSHLGVFNNILPPYASAVIVELHRLVHGELALRFFYHNGSTISSSQLIALTTELCGDKEIYWCPLDVLEERLRGKAATDIESACTMGATSPSTISLVVSALIASLIFAYALPISFTIRALLCLMSILLTYRFLFLVIQTYHRIGVQ</sequence>
<name>A0A0R3VT82_TAEAS</name>
<keyword evidence="4 9" id="KW-0732">Signal</keyword>
<dbReference type="Gene3D" id="3.40.50.1240">
    <property type="entry name" value="Phosphoglycerate mutase-like"/>
    <property type="match status" value="1"/>
</dbReference>
<evidence type="ECO:0000313" key="12">
    <source>
        <dbReference type="WBParaSite" id="TASK_0000043101-mRNA-1"/>
    </source>
</evidence>
<evidence type="ECO:0000256" key="6">
    <source>
        <dbReference type="ARBA" id="ARBA00023157"/>
    </source>
</evidence>
<dbReference type="InterPro" id="IPR029033">
    <property type="entry name" value="His_PPase_superfam"/>
</dbReference>
<comment type="similarity">
    <text evidence="2">Belongs to the histidine acid phosphatase family.</text>
</comment>
<reference evidence="12" key="1">
    <citation type="submission" date="2017-02" db="UniProtKB">
        <authorList>
            <consortium name="WormBaseParasite"/>
        </authorList>
    </citation>
    <scope>IDENTIFICATION</scope>
</reference>
<dbReference type="InterPro" id="IPR000560">
    <property type="entry name" value="His_Pase_clade-2"/>
</dbReference>
<keyword evidence="6" id="KW-1015">Disulfide bond</keyword>
<proteinExistence type="inferred from homology"/>
<dbReference type="GO" id="GO:0003993">
    <property type="term" value="F:acid phosphatase activity"/>
    <property type="evidence" value="ECO:0007669"/>
    <property type="project" value="UniProtKB-EC"/>
</dbReference>
<evidence type="ECO:0000256" key="9">
    <source>
        <dbReference type="SAM" id="SignalP"/>
    </source>
</evidence>
<evidence type="ECO:0000313" key="10">
    <source>
        <dbReference type="EMBL" id="VDK20904.1"/>
    </source>
</evidence>
<evidence type="ECO:0000256" key="4">
    <source>
        <dbReference type="ARBA" id="ARBA00022729"/>
    </source>
</evidence>
<keyword evidence="8" id="KW-0472">Membrane</keyword>
<protein>
    <recommendedName>
        <fullName evidence="3">acid phosphatase</fullName>
        <ecNumber evidence="3">3.1.3.2</ecNumber>
    </recommendedName>
</protein>
<evidence type="ECO:0000313" key="11">
    <source>
        <dbReference type="Proteomes" id="UP000282613"/>
    </source>
</evidence>
<dbReference type="CDD" id="cd07061">
    <property type="entry name" value="HP_HAP_like"/>
    <property type="match status" value="1"/>
</dbReference>
<dbReference type="PANTHER" id="PTHR11567">
    <property type="entry name" value="ACID PHOSPHATASE-RELATED"/>
    <property type="match status" value="1"/>
</dbReference>
<dbReference type="EMBL" id="UYRS01000054">
    <property type="protein sequence ID" value="VDK20904.1"/>
    <property type="molecule type" value="Genomic_DNA"/>
</dbReference>
<evidence type="ECO:0000256" key="5">
    <source>
        <dbReference type="ARBA" id="ARBA00022801"/>
    </source>
</evidence>
<dbReference type="OrthoDB" id="5821688at2759"/>